<dbReference type="Proteomes" id="UP000887159">
    <property type="component" value="Unassembled WGS sequence"/>
</dbReference>
<sequence>MIADQMKKRTPVEFNERHLDEWPSINCPVELAERLEEFEDVRANILGQASLNFTQDDVMFRKNEENSWLMQISGLHPEDELDFTHIHDSQVKIDLTRVISSCKPEKTESTDVTRRIILNDDIPVYQPARRLSYAEKQIVNKHIEEWLEQGIIRPCSSEYASPIVLVKKKNGDSRLCVDYCQLNRKLVKDRFPLPLIDDALDRLQEAKVYTTLDLKNGFFHVDVNEDCRKLTSFIIPDGQFEFNKVSFGLSTSPGVFQRYIYSIFWNLMNKGLIIIYMDDLIIPSADEEEGLRKLRTVFEVASKYWLEIQFKKYQFLKRNVAFLGHIVENEHSKIAKSLSDLLRKDNSFVFEQPQIEAFGKLKEILTSNPVLHIFKPRKKIELHTDASQQGYGTVLLQEADDMRRHPGTICPRKPTLLKKSTVVMR</sequence>
<organism evidence="3 4">
    <name type="scientific">Trichonephila clavipes</name>
    <name type="common">Golden silk orbweaver</name>
    <name type="synonym">Nephila clavipes</name>
    <dbReference type="NCBI Taxonomy" id="2585209"/>
    <lineage>
        <taxon>Eukaryota</taxon>
        <taxon>Metazoa</taxon>
        <taxon>Ecdysozoa</taxon>
        <taxon>Arthropoda</taxon>
        <taxon>Chelicerata</taxon>
        <taxon>Arachnida</taxon>
        <taxon>Araneae</taxon>
        <taxon>Araneomorphae</taxon>
        <taxon>Entelegynae</taxon>
        <taxon>Araneoidea</taxon>
        <taxon>Nephilidae</taxon>
        <taxon>Trichonephila</taxon>
    </lineage>
</organism>
<evidence type="ECO:0000313" key="4">
    <source>
        <dbReference type="Proteomes" id="UP000887159"/>
    </source>
</evidence>
<protein>
    <submittedName>
        <fullName evidence="3">Retrovirus-related Pol polyprotein from transposon gypsy</fullName>
    </submittedName>
</protein>
<dbReference type="PANTHER" id="PTHR37984:SF5">
    <property type="entry name" value="PROTEIN NYNRIN-LIKE"/>
    <property type="match status" value="1"/>
</dbReference>
<keyword evidence="4" id="KW-1185">Reference proteome</keyword>
<comment type="caution">
    <text evidence="3">The sequence shown here is derived from an EMBL/GenBank/DDBJ whole genome shotgun (WGS) entry which is preliminary data.</text>
</comment>
<dbReference type="Pfam" id="PF17919">
    <property type="entry name" value="RT_RNaseH_2"/>
    <property type="match status" value="1"/>
</dbReference>
<dbReference type="GO" id="GO:0071897">
    <property type="term" value="P:DNA biosynthetic process"/>
    <property type="evidence" value="ECO:0007669"/>
    <property type="project" value="UniProtKB-ARBA"/>
</dbReference>
<dbReference type="InterPro" id="IPR050951">
    <property type="entry name" value="Retrovirus_Pol_polyprotein"/>
</dbReference>
<dbReference type="GO" id="GO:0003824">
    <property type="term" value="F:catalytic activity"/>
    <property type="evidence" value="ECO:0007669"/>
    <property type="project" value="UniProtKB-KW"/>
</dbReference>
<accession>A0A8X6RXY1</accession>
<keyword evidence="1" id="KW-0511">Multifunctional enzyme</keyword>
<dbReference type="InterPro" id="IPR043128">
    <property type="entry name" value="Rev_trsase/Diguanyl_cyclase"/>
</dbReference>
<gene>
    <name evidence="3" type="primary">pol</name>
    <name evidence="3" type="ORF">TNCV_1080851</name>
</gene>
<dbReference type="SUPFAM" id="SSF56672">
    <property type="entry name" value="DNA/RNA polymerases"/>
    <property type="match status" value="1"/>
</dbReference>
<evidence type="ECO:0000256" key="1">
    <source>
        <dbReference type="ARBA" id="ARBA00023268"/>
    </source>
</evidence>
<dbReference type="PROSITE" id="PS50878">
    <property type="entry name" value="RT_POL"/>
    <property type="match status" value="1"/>
</dbReference>
<evidence type="ECO:0000259" key="2">
    <source>
        <dbReference type="PROSITE" id="PS50878"/>
    </source>
</evidence>
<dbReference type="AlphaFoldDB" id="A0A8X6RXY1"/>
<dbReference type="Gene3D" id="3.30.70.270">
    <property type="match status" value="1"/>
</dbReference>
<dbReference type="InterPro" id="IPR041577">
    <property type="entry name" value="RT_RNaseH_2"/>
</dbReference>
<dbReference type="CDD" id="cd01647">
    <property type="entry name" value="RT_LTR"/>
    <property type="match status" value="1"/>
</dbReference>
<dbReference type="InterPro" id="IPR000477">
    <property type="entry name" value="RT_dom"/>
</dbReference>
<proteinExistence type="predicted"/>
<feature type="domain" description="Reverse transcriptase" evidence="2">
    <location>
        <begin position="147"/>
        <end position="327"/>
    </location>
</feature>
<dbReference type="InterPro" id="IPR043502">
    <property type="entry name" value="DNA/RNA_pol_sf"/>
</dbReference>
<name>A0A8X6RXY1_TRICX</name>
<dbReference type="EMBL" id="BMAU01021211">
    <property type="protein sequence ID" value="GFX99441.1"/>
    <property type="molecule type" value="Genomic_DNA"/>
</dbReference>
<dbReference type="PANTHER" id="PTHR37984">
    <property type="entry name" value="PROTEIN CBG26694"/>
    <property type="match status" value="1"/>
</dbReference>
<reference evidence="3" key="1">
    <citation type="submission" date="2020-08" db="EMBL/GenBank/DDBJ databases">
        <title>Multicomponent nature underlies the extraordinary mechanical properties of spider dragline silk.</title>
        <authorList>
            <person name="Kono N."/>
            <person name="Nakamura H."/>
            <person name="Mori M."/>
            <person name="Yoshida Y."/>
            <person name="Ohtoshi R."/>
            <person name="Malay A.D."/>
            <person name="Moran D.A.P."/>
            <person name="Tomita M."/>
            <person name="Numata K."/>
            <person name="Arakawa K."/>
        </authorList>
    </citation>
    <scope>NUCLEOTIDE SEQUENCE</scope>
</reference>
<dbReference type="Pfam" id="PF00078">
    <property type="entry name" value="RVT_1"/>
    <property type="match status" value="1"/>
</dbReference>
<evidence type="ECO:0000313" key="3">
    <source>
        <dbReference type="EMBL" id="GFX99441.1"/>
    </source>
</evidence>
<dbReference type="Gene3D" id="3.10.10.10">
    <property type="entry name" value="HIV Type 1 Reverse Transcriptase, subunit A, domain 1"/>
    <property type="match status" value="1"/>
</dbReference>